<dbReference type="VEuPathDB" id="PlasmoDB:PKNOH_S120134500"/>
<sequence length="204" mass="23797">MEKENMEGLKASSNYVYPNDMRELIRDMIKVLENETISENDKKQIWGIVNSVYDQWTKVAEIEKEKDKKDYYKIISFLTLLMSTNWFTEEQEELEVIVNEIYYNYVGLPQSFPEEDLMRAVQNSLGAEVKKCTVNKGDLAVEFENGDYGEGPFNGKLVLDLNSGLFLHKESEILKYNGKLPVDAYEIEMALSSFDWKQQEKKKK</sequence>
<organism evidence="1 2">
    <name type="scientific">Plasmodium knowlesi</name>
    <dbReference type="NCBI Taxonomy" id="5850"/>
    <lineage>
        <taxon>Eukaryota</taxon>
        <taxon>Sar</taxon>
        <taxon>Alveolata</taxon>
        <taxon>Apicomplexa</taxon>
        <taxon>Aconoidasida</taxon>
        <taxon>Haemosporida</taxon>
        <taxon>Plasmodiidae</taxon>
        <taxon>Plasmodium</taxon>
        <taxon>Plasmodium (Plasmodium)</taxon>
    </lineage>
</organism>
<dbReference type="OMA" id="WFTEEQE"/>
<name>A0A1Y3DJA7_PLAKN</name>
<dbReference type="VEuPathDB" id="PlasmoDB:PKNH_0915700"/>
<evidence type="ECO:0000313" key="1">
    <source>
        <dbReference type="EMBL" id="OTN65031.1"/>
    </source>
</evidence>
<proteinExistence type="predicted"/>
<dbReference type="eggNOG" id="ENOG502QY4M">
    <property type="taxonomic scope" value="Eukaryota"/>
</dbReference>
<dbReference type="EMBL" id="NETL01000026">
    <property type="protein sequence ID" value="OTN65031.1"/>
    <property type="molecule type" value="Genomic_DNA"/>
</dbReference>
<dbReference type="Proteomes" id="UP000195012">
    <property type="component" value="Unassembled WGS sequence"/>
</dbReference>
<dbReference type="VEuPathDB" id="PlasmoDB:PKA1H_090021500"/>
<accession>A0A1Y3DJA7</accession>
<evidence type="ECO:0000313" key="2">
    <source>
        <dbReference type="Proteomes" id="UP000195012"/>
    </source>
</evidence>
<dbReference type="OrthoDB" id="391347at2759"/>
<protein>
    <submittedName>
        <fullName evidence="1">Uncharacterized protein</fullName>
    </submittedName>
</protein>
<dbReference type="AlphaFoldDB" id="A0A1Y3DJA7"/>
<gene>
    <name evidence="1" type="ORF">PKNOH_S120134500</name>
</gene>
<reference evidence="1 2" key="1">
    <citation type="submission" date="2017-05" db="EMBL/GenBank/DDBJ databases">
        <title>PacBio assembly of a Plasmodium knowlesi genome sequence with Hi-C correction and manual annotation of the SICAvar gene family.</title>
        <authorList>
            <person name="Lapp S.A."/>
            <person name="Geraldo J.A."/>
            <person name="Chien J.-T."/>
            <person name="Ay F."/>
            <person name="Pakala S.B."/>
            <person name="Batugedara G."/>
            <person name="Humphrey J.C."/>
            <person name="Debarry J.D."/>
            <person name="Le Roch K.G."/>
            <person name="Galinski M.R."/>
            <person name="Kissinger J.C."/>
        </authorList>
    </citation>
    <scope>NUCLEOTIDE SEQUENCE [LARGE SCALE GENOMIC DNA]</scope>
    <source>
        <strain evidence="2">Malayan Strain Pk1 (A+)</strain>
    </source>
</reference>
<comment type="caution">
    <text evidence="1">The sequence shown here is derived from an EMBL/GenBank/DDBJ whole genome shotgun (WGS) entry which is preliminary data.</text>
</comment>